<dbReference type="EC" id="3.1.3.1" evidence="15"/>
<dbReference type="PRINTS" id="PR00113">
    <property type="entry name" value="ALKPHPHTASE"/>
</dbReference>
<organism evidence="15">
    <name type="scientific">hydrothermal vent metagenome</name>
    <dbReference type="NCBI Taxonomy" id="652676"/>
    <lineage>
        <taxon>unclassified sequences</taxon>
        <taxon>metagenomes</taxon>
        <taxon>ecological metagenomes</taxon>
    </lineage>
</organism>
<evidence type="ECO:0000256" key="12">
    <source>
        <dbReference type="ARBA" id="ARBA00023180"/>
    </source>
</evidence>
<evidence type="ECO:0000256" key="10">
    <source>
        <dbReference type="ARBA" id="ARBA00022842"/>
    </source>
</evidence>
<evidence type="ECO:0000313" key="15">
    <source>
        <dbReference type="EMBL" id="VAV92274.1"/>
    </source>
</evidence>
<dbReference type="GO" id="GO:0005886">
    <property type="term" value="C:plasma membrane"/>
    <property type="evidence" value="ECO:0007669"/>
    <property type="project" value="UniProtKB-SubCell"/>
</dbReference>
<keyword evidence="8 15" id="KW-0378">Hydrolase</keyword>
<evidence type="ECO:0000256" key="8">
    <source>
        <dbReference type="ARBA" id="ARBA00022801"/>
    </source>
</evidence>
<reference evidence="15" key="1">
    <citation type="submission" date="2018-06" db="EMBL/GenBank/DDBJ databases">
        <authorList>
            <person name="Zhirakovskaya E."/>
        </authorList>
    </citation>
    <scope>NUCLEOTIDE SEQUENCE</scope>
</reference>
<gene>
    <name evidence="15" type="ORF">MNBD_ALPHA02-907</name>
</gene>
<keyword evidence="12" id="KW-0325">Glycoprotein</keyword>
<dbReference type="SUPFAM" id="SSF53649">
    <property type="entry name" value="Alkaline phosphatase-like"/>
    <property type="match status" value="1"/>
</dbReference>
<dbReference type="FunFam" id="3.40.720.10:FF:000008">
    <property type="entry name" value="Alkaline phosphatase"/>
    <property type="match status" value="1"/>
</dbReference>
<evidence type="ECO:0000256" key="6">
    <source>
        <dbReference type="ARBA" id="ARBA00022622"/>
    </source>
</evidence>
<feature type="transmembrane region" description="Helical" evidence="14">
    <location>
        <begin position="44"/>
        <end position="63"/>
    </location>
</feature>
<keyword evidence="11 14" id="KW-0472">Membrane</keyword>
<evidence type="ECO:0000256" key="9">
    <source>
        <dbReference type="ARBA" id="ARBA00022833"/>
    </source>
</evidence>
<dbReference type="SMART" id="SM00098">
    <property type="entry name" value="alkPPc"/>
    <property type="match status" value="1"/>
</dbReference>
<comment type="subcellular location">
    <subcellularLocation>
        <location evidence="3">Cell membrane</location>
        <topology evidence="3">Lipid-anchor</topology>
        <topology evidence="3">GPI-anchor</topology>
    </subcellularLocation>
</comment>
<keyword evidence="7" id="KW-0479">Metal-binding</keyword>
<dbReference type="CDD" id="cd16012">
    <property type="entry name" value="ALP"/>
    <property type="match status" value="1"/>
</dbReference>
<keyword evidence="10" id="KW-0460">Magnesium</keyword>
<sequence length="549" mass="60071">MSQKTSIDIHYVFLNIFRHFPAGPGCLKNIIDGSVMGILLRRIFSLWGLMILLLVMVGAFWVLRGPSLEIKQAKNPYFIDAQATLSQKIRQVPNVSPARNVILFIGDGMGISTVTATRILDGQMKGGPGEENILSWETFPYTALSKTYNTNQQIGDSAGTASTFLSGAKTKAGVISVNQSVARGDCRAAINNSMDTILELSERAGLNTGIITTARLTHATPAAAYAHSPERNWESDGDIPSQEQQFGCKDIARQFVDFPVGDGIEVAFGGGRRNFLPSFVTDKEGKKGRRKDGRNLISEWKNIHKDGQYIWNQDGFDHLNMDADGPVLGLFNASHMQYESERAGDAGGEPSLADMTGKAIQLLNNKGGGYFLYVEGARIDHAHHKGNAYKALHDGVALAEAVQRAKEMTNAEDTLIIVTADHSHGFVMTGYTTRGNPILGKVVLNDERGQPQDHEAFGTDYLPYTTVGYYTGPGGQKAKSARADLTEVDTEGKDYIQQALVPLDYEAHSGEDVAIYADGPDAYLFQGVVEQNYIFHVMYHALRLKDKLQ</sequence>
<dbReference type="PANTHER" id="PTHR11596">
    <property type="entry name" value="ALKALINE PHOSPHATASE"/>
    <property type="match status" value="1"/>
</dbReference>
<comment type="cofactor">
    <cofactor evidence="1">
        <name>Mg(2+)</name>
        <dbReference type="ChEBI" id="CHEBI:18420"/>
    </cofactor>
</comment>
<evidence type="ECO:0000256" key="3">
    <source>
        <dbReference type="ARBA" id="ARBA00004609"/>
    </source>
</evidence>
<dbReference type="InterPro" id="IPR001952">
    <property type="entry name" value="Alkaline_phosphatase"/>
</dbReference>
<accession>A0A3B0RFV8</accession>
<evidence type="ECO:0000256" key="13">
    <source>
        <dbReference type="ARBA" id="ARBA00023288"/>
    </source>
</evidence>
<dbReference type="InterPro" id="IPR017850">
    <property type="entry name" value="Alkaline_phosphatase_core_sf"/>
</dbReference>
<keyword evidence="5" id="KW-0597">Phosphoprotein</keyword>
<keyword evidence="14" id="KW-0812">Transmembrane</keyword>
<keyword evidence="6" id="KW-0336">GPI-anchor</keyword>
<keyword evidence="14" id="KW-1133">Transmembrane helix</keyword>
<dbReference type="EMBL" id="UOED01000074">
    <property type="protein sequence ID" value="VAV92274.1"/>
    <property type="molecule type" value="Genomic_DNA"/>
</dbReference>
<dbReference type="GO" id="GO:0004035">
    <property type="term" value="F:alkaline phosphatase activity"/>
    <property type="evidence" value="ECO:0007669"/>
    <property type="project" value="UniProtKB-EC"/>
</dbReference>
<evidence type="ECO:0000256" key="5">
    <source>
        <dbReference type="ARBA" id="ARBA00022553"/>
    </source>
</evidence>
<evidence type="ECO:0000256" key="11">
    <source>
        <dbReference type="ARBA" id="ARBA00023136"/>
    </source>
</evidence>
<evidence type="ECO:0000256" key="14">
    <source>
        <dbReference type="SAM" id="Phobius"/>
    </source>
</evidence>
<evidence type="ECO:0000256" key="7">
    <source>
        <dbReference type="ARBA" id="ARBA00022723"/>
    </source>
</evidence>
<dbReference type="GO" id="GO:0046872">
    <property type="term" value="F:metal ion binding"/>
    <property type="evidence" value="ECO:0007669"/>
    <property type="project" value="UniProtKB-KW"/>
</dbReference>
<dbReference type="AlphaFoldDB" id="A0A3B0RFV8"/>
<comment type="cofactor">
    <cofactor evidence="2">
        <name>Zn(2+)</name>
        <dbReference type="ChEBI" id="CHEBI:29105"/>
    </cofactor>
</comment>
<keyword evidence="4" id="KW-1003">Cell membrane</keyword>
<keyword evidence="9" id="KW-0862">Zinc</keyword>
<dbReference type="PANTHER" id="PTHR11596:SF5">
    <property type="entry name" value="ALKALINE PHOSPHATASE"/>
    <property type="match status" value="1"/>
</dbReference>
<evidence type="ECO:0000256" key="1">
    <source>
        <dbReference type="ARBA" id="ARBA00001946"/>
    </source>
</evidence>
<name>A0A3B0RFV8_9ZZZZ</name>
<dbReference type="Pfam" id="PF00245">
    <property type="entry name" value="Alk_phosphatase"/>
    <property type="match status" value="1"/>
</dbReference>
<dbReference type="Gene3D" id="3.40.720.10">
    <property type="entry name" value="Alkaline Phosphatase, subunit A"/>
    <property type="match status" value="1"/>
</dbReference>
<protein>
    <submittedName>
        <fullName evidence="15">Alkaline phosphatase</fullName>
        <ecNumber evidence="15">3.1.3.1</ecNumber>
    </submittedName>
</protein>
<dbReference type="GO" id="GO:0098552">
    <property type="term" value="C:side of membrane"/>
    <property type="evidence" value="ECO:0007669"/>
    <property type="project" value="UniProtKB-KW"/>
</dbReference>
<evidence type="ECO:0000256" key="4">
    <source>
        <dbReference type="ARBA" id="ARBA00022475"/>
    </source>
</evidence>
<proteinExistence type="predicted"/>
<keyword evidence="13" id="KW-0449">Lipoprotein</keyword>
<evidence type="ECO:0000256" key="2">
    <source>
        <dbReference type="ARBA" id="ARBA00001947"/>
    </source>
</evidence>